<proteinExistence type="inferred from homology"/>
<dbReference type="Pfam" id="PF00881">
    <property type="entry name" value="Nitroreductase"/>
    <property type="match status" value="2"/>
</dbReference>
<evidence type="ECO:0000256" key="5">
    <source>
        <dbReference type="ARBA" id="ARBA00023002"/>
    </source>
</evidence>
<evidence type="ECO:0000256" key="4">
    <source>
        <dbReference type="ARBA" id="ARBA00022643"/>
    </source>
</evidence>
<dbReference type="EMBL" id="PNHP01000004">
    <property type="protein sequence ID" value="PMC81169.1"/>
    <property type="molecule type" value="Genomic_DNA"/>
</dbReference>
<feature type="domain" description="Nitroreductase" evidence="6">
    <location>
        <begin position="68"/>
        <end position="146"/>
    </location>
</feature>
<dbReference type="GO" id="GO:0016491">
    <property type="term" value="F:oxidoreductase activity"/>
    <property type="evidence" value="ECO:0007669"/>
    <property type="project" value="UniProtKB-KW"/>
</dbReference>
<dbReference type="RefSeq" id="WP_102198217.1">
    <property type="nucleotide sequence ID" value="NZ_PNHP01000004.1"/>
</dbReference>
<comment type="caution">
    <text evidence="7">The sequence shown here is derived from an EMBL/GenBank/DDBJ whole genome shotgun (WGS) entry which is preliminary data.</text>
</comment>
<evidence type="ECO:0000313" key="8">
    <source>
        <dbReference type="Proteomes" id="UP000235658"/>
    </source>
</evidence>
<accession>A0A2N6UHT2</accession>
<feature type="domain" description="Nitroreductase" evidence="6">
    <location>
        <begin position="7"/>
        <end position="58"/>
    </location>
</feature>
<keyword evidence="5" id="KW-0560">Oxidoreductase</keyword>
<dbReference type="SUPFAM" id="SSF55469">
    <property type="entry name" value="FMN-dependent nitroreductase-like"/>
    <property type="match status" value="1"/>
</dbReference>
<evidence type="ECO:0000256" key="3">
    <source>
        <dbReference type="ARBA" id="ARBA00022630"/>
    </source>
</evidence>
<evidence type="ECO:0000259" key="6">
    <source>
        <dbReference type="Pfam" id="PF00881"/>
    </source>
</evidence>
<name>A0A2N6UHT2_9FIRM</name>
<dbReference type="Proteomes" id="UP000235658">
    <property type="component" value="Unassembled WGS sequence"/>
</dbReference>
<dbReference type="GeneID" id="84578840"/>
<reference evidence="7 8" key="1">
    <citation type="submission" date="2017-09" db="EMBL/GenBank/DDBJ databases">
        <title>Bacterial strain isolated from the female urinary microbiota.</title>
        <authorList>
            <person name="Thomas-White K."/>
            <person name="Kumar N."/>
            <person name="Forster S."/>
            <person name="Putonti C."/>
            <person name="Lawley T."/>
            <person name="Wolfe A.J."/>
        </authorList>
    </citation>
    <scope>NUCLEOTIDE SEQUENCE [LARGE SCALE GENOMIC DNA]</scope>
    <source>
        <strain evidence="7 8">UMB0204</strain>
    </source>
</reference>
<dbReference type="CDD" id="cd20609">
    <property type="entry name" value="nitroreductase"/>
    <property type="match status" value="1"/>
</dbReference>
<organism evidence="7 8">
    <name type="scientific">Anaerococcus hydrogenalis</name>
    <dbReference type="NCBI Taxonomy" id="33029"/>
    <lineage>
        <taxon>Bacteria</taxon>
        <taxon>Bacillati</taxon>
        <taxon>Bacillota</taxon>
        <taxon>Tissierellia</taxon>
        <taxon>Tissierellales</taxon>
        <taxon>Peptoniphilaceae</taxon>
        <taxon>Anaerococcus</taxon>
    </lineage>
</organism>
<gene>
    <name evidence="7" type="ORF">CJ192_06545</name>
</gene>
<dbReference type="Gene3D" id="3.40.109.10">
    <property type="entry name" value="NADH Oxidase"/>
    <property type="match status" value="1"/>
</dbReference>
<dbReference type="PANTHER" id="PTHR43673">
    <property type="entry name" value="NAD(P)H NITROREDUCTASE YDGI-RELATED"/>
    <property type="match status" value="1"/>
</dbReference>
<keyword evidence="3" id="KW-0285">Flavoprotein</keyword>
<dbReference type="InterPro" id="IPR000415">
    <property type="entry name" value="Nitroreductase-like"/>
</dbReference>
<sequence>MEFIELVKNRFSCKNFSDKKVEDEKLDLILQAGRLAPTAKNNQIQRIYVCKSDEALLKVDDLTPCRYKAPLVLLVAYDESEAFVYPGRKYNSGAEDASIVASHMILAAASLGVDSCWVNFFDPDKASEKFSLPENEKVLAMIDLGYANDGVGPLEKHFKRKDLDETVKFI</sequence>
<dbReference type="InterPro" id="IPR029479">
    <property type="entry name" value="Nitroreductase"/>
</dbReference>
<keyword evidence="4" id="KW-0288">FMN</keyword>
<evidence type="ECO:0000256" key="2">
    <source>
        <dbReference type="ARBA" id="ARBA00007118"/>
    </source>
</evidence>
<evidence type="ECO:0000313" key="7">
    <source>
        <dbReference type="EMBL" id="PMC81169.1"/>
    </source>
</evidence>
<dbReference type="AlphaFoldDB" id="A0A2N6UHT2"/>
<protein>
    <submittedName>
        <fullName evidence="7">Nitroreductase</fullName>
    </submittedName>
</protein>
<comment type="cofactor">
    <cofactor evidence="1">
        <name>FMN</name>
        <dbReference type="ChEBI" id="CHEBI:58210"/>
    </cofactor>
</comment>
<evidence type="ECO:0000256" key="1">
    <source>
        <dbReference type="ARBA" id="ARBA00001917"/>
    </source>
</evidence>
<comment type="similarity">
    <text evidence="2">Belongs to the nitroreductase family.</text>
</comment>
<dbReference type="PANTHER" id="PTHR43673:SF2">
    <property type="entry name" value="NITROREDUCTASE"/>
    <property type="match status" value="1"/>
</dbReference>